<feature type="region of interest" description="Disordered" evidence="2">
    <location>
        <begin position="929"/>
        <end position="1053"/>
    </location>
</feature>
<dbReference type="EMBL" id="CP092621">
    <property type="protein sequence ID" value="UMM20229.1"/>
    <property type="molecule type" value="Genomic_DNA"/>
</dbReference>
<feature type="compositionally biased region" description="Basic and acidic residues" evidence="2">
    <location>
        <begin position="339"/>
        <end position="349"/>
    </location>
</feature>
<sequence length="1602" mass="182248">MSRRTMMEEEKKKLSRSVNEQYLEYKWMPDEDREKMDDRIRTQQKEIRRDDVEDREVERERRLDKKQGFVRFDDQRTIQAQDRKAEKKRLNRVEHAEREKNARRKKKESATLKKSGLSVNEFLRQERYQRAQEDAERERKEEEEEEERRRRQAAEASRRATETKRREAEIEIQKEKEEKITKILVKEQERRRIEEEERLRRSAPGGVQKEEIADKSRRRSTPKKVREEEIDDSEEMRQYADLNSLDHQRKVARRERALEKEKEQFRREKEMEEVLAKRQGDLRRLEEVEEARALEAENLDYRYRSKTPGSSLDEELAGEKEKSLESVRTSKPARTSSPHLDDQPEHDFNPIDGLDLGPSKLATPRPPSAPHHDESDYDDEELLTVQHIQSNGLNEMANRANDSLKSNGSTSEEDRFTMNIGAICLKSRALDIKRDETREAREGLETEIKIIEAQIEEMEVERSRLKSIYDEQLEAARTDNENSRANLEAALRALNEMDALKVKREELESLLETQKSKLEDIDFGIKDTIDEIEYAALNIDVLPMSPEHRKIWDETISSSAEVDAPARASSQDLIGCLNFSPCFAAPTDPTVPTESLPTQKPGSSASPPSNSLVATSSVPSPSTLSSSVNPSGTSDRPKSLLSYSKIEAMKNFLWRSQSRTLSTDTSISPSSQSSSQGQTTDVSSSPTSISSSHQRLNATAPQPSTSSSTTASTSQIVSGDGRRRFSGYRFFQQAKDSNDRKIEATKELIDKREEREVAEEEVDRLLQEVNDNRLDIDRFADSTKKLSEAIEKFRVITKSVTILQEKFNPIAKSHRELQDKCEEITEEIGREREILAQLKQNEQLVHVLMMSAVPKYPNCVDNDRKNKDFETLENIINKLCDVPFIKMDEHFTPSETNFLRNVMKEDFNNLKGIVFNQICSTTRRKHHFTMCHKREQQGQGRQQHPRNAGQMQNGNSNQWKTNEGSNVQQQSSVRPTHGGGNQSSRQYGGAPNRNAQQSWNNMQQGNGNQQWHTNQQGNQHGNNNQWQGQRRQNQYQGGNQGGNYRRGNGPTTQTHLTGADEVFNGEDVHFVQVAVNQLPMVQDQGSLIIQETPIDQQMQMNQEMDSGRTMEAVTDDKEEMPKQQELLPVIMMTVDLPTIDKDGQEIVVEYPWKSLFPLETSTIGDNAEQKKKEDKEVNKSTTVRRSPRLATIANQSLMLLTLLALMATTATAQTTTTLQQESIVPTVLRDAWEHGEFTFWDGINIIFCMSAVFATCYLLTICLATINEIGTVIRCVIKVFRGIIQGLQFIWTTVTSMRETRLEKASIITLLLLGIISTVNGCNEIASIKADEKVCVLNEDRTACYLNTVSILNVRPNGSIGCYRIDKLLEKSRLPTVESGITVNTEKGQVITKLTTSALVAIQLQFRNQSVHRIVHNDTCTVQDVNLEGCYSCGEGAQLSATCFSVMNNRIEATVRCPTTGVDFLECTKEGQRGVLTFQSAAKMIEEKCTVQCGTSVQEFAVKGELEEEVTFNADLVKEKFAEFTEFISTDNFLNNIGEVIMAPYNKVVNFLGSTALIGLMLLAAIIGLQCYLGSFGIGGFGGSSCLPECRRKRYKRRRYRG</sequence>
<feature type="region of interest" description="Disordered" evidence="2">
    <location>
        <begin position="662"/>
        <end position="719"/>
    </location>
</feature>
<evidence type="ECO:0000256" key="1">
    <source>
        <dbReference type="SAM" id="Coils"/>
    </source>
</evidence>
<name>A0AAE9J8A5_CAEBR</name>
<dbReference type="InterPro" id="IPR009878">
    <property type="entry name" value="Phlebovirus_G2_fusion"/>
</dbReference>
<organism evidence="4 5">
    <name type="scientific">Caenorhabditis briggsae</name>
    <dbReference type="NCBI Taxonomy" id="6238"/>
    <lineage>
        <taxon>Eukaryota</taxon>
        <taxon>Metazoa</taxon>
        <taxon>Ecdysozoa</taxon>
        <taxon>Nematoda</taxon>
        <taxon>Chromadorea</taxon>
        <taxon>Rhabditida</taxon>
        <taxon>Rhabditina</taxon>
        <taxon>Rhabditomorpha</taxon>
        <taxon>Rhabditoidea</taxon>
        <taxon>Rhabditidae</taxon>
        <taxon>Peloderinae</taxon>
        <taxon>Caenorhabditis</taxon>
    </lineage>
</organism>
<accession>A0AAE9J8A5</accession>
<feature type="compositionally biased region" description="Basic and acidic residues" evidence="2">
    <location>
        <begin position="244"/>
        <end position="303"/>
    </location>
</feature>
<feature type="compositionally biased region" description="Polar residues" evidence="2">
    <location>
        <begin position="326"/>
        <end position="338"/>
    </location>
</feature>
<feature type="compositionally biased region" description="Low complexity" evidence="2">
    <location>
        <begin position="662"/>
        <end position="715"/>
    </location>
</feature>
<feature type="coiled-coil region" evidence="1">
    <location>
        <begin position="814"/>
        <end position="841"/>
    </location>
</feature>
<keyword evidence="5" id="KW-1185">Reference proteome</keyword>
<gene>
    <name evidence="4" type="ORF">L5515_015567</name>
</gene>
<feature type="compositionally biased region" description="Low complexity" evidence="2">
    <location>
        <begin position="996"/>
        <end position="1049"/>
    </location>
</feature>
<feature type="domain" description="Phlebovirus glycoprotein G2 fusion" evidence="3">
    <location>
        <begin position="1322"/>
        <end position="1366"/>
    </location>
</feature>
<evidence type="ECO:0000256" key="2">
    <source>
        <dbReference type="SAM" id="MobiDB-lite"/>
    </source>
</evidence>
<feature type="region of interest" description="Disordered" evidence="2">
    <location>
        <begin position="25"/>
        <end position="377"/>
    </location>
</feature>
<evidence type="ECO:0000259" key="3">
    <source>
        <dbReference type="Pfam" id="PF07245"/>
    </source>
</evidence>
<feature type="compositionally biased region" description="Basic and acidic residues" evidence="2">
    <location>
        <begin position="27"/>
        <end position="85"/>
    </location>
</feature>
<dbReference type="Proteomes" id="UP000829354">
    <property type="component" value="Chromosome II"/>
</dbReference>
<feature type="compositionally biased region" description="Basic and acidic residues" evidence="2">
    <location>
        <begin position="147"/>
        <end position="200"/>
    </location>
</feature>
<feature type="region of interest" description="Disordered" evidence="2">
    <location>
        <begin position="589"/>
        <end position="639"/>
    </location>
</feature>
<feature type="compositionally biased region" description="Polar residues" evidence="2">
    <location>
        <begin position="949"/>
        <end position="974"/>
    </location>
</feature>
<evidence type="ECO:0000313" key="4">
    <source>
        <dbReference type="EMBL" id="UMM20229.1"/>
    </source>
</evidence>
<protein>
    <recommendedName>
        <fullName evidence="3">Phlebovirus glycoprotein G2 fusion domain-containing protein</fullName>
    </recommendedName>
</protein>
<reference evidence="4 5" key="1">
    <citation type="submission" date="2022-04" db="EMBL/GenBank/DDBJ databases">
        <title>Chromosome-level reference genomes for two strains of Caenorhabditis briggsae: an improved platform for comparative genomics.</title>
        <authorList>
            <person name="Stevens L."/>
            <person name="Andersen E."/>
        </authorList>
    </citation>
    <scope>NUCLEOTIDE SEQUENCE [LARGE SCALE GENOMIC DNA]</scope>
    <source>
        <strain evidence="4">VX34</strain>
        <tissue evidence="4">Whole-organism</tissue>
    </source>
</reference>
<feature type="coiled-coil region" evidence="1">
    <location>
        <begin position="741"/>
        <end position="775"/>
    </location>
</feature>
<feature type="coiled-coil region" evidence="1">
    <location>
        <begin position="434"/>
        <end position="517"/>
    </location>
</feature>
<proteinExistence type="predicted"/>
<dbReference type="Pfam" id="PF07245">
    <property type="entry name" value="Phlebovirus_G2"/>
    <property type="match status" value="1"/>
</dbReference>
<evidence type="ECO:0000313" key="5">
    <source>
        <dbReference type="Proteomes" id="UP000829354"/>
    </source>
</evidence>
<dbReference type="Gene3D" id="2.60.40.3770">
    <property type="match status" value="1"/>
</dbReference>
<feature type="compositionally biased region" description="Basic and acidic residues" evidence="2">
    <location>
        <begin position="123"/>
        <end position="140"/>
    </location>
</feature>
<feature type="compositionally biased region" description="Basic and acidic residues" evidence="2">
    <location>
        <begin position="1167"/>
        <end position="1178"/>
    </location>
</feature>
<feature type="compositionally biased region" description="Basic and acidic residues" evidence="2">
    <location>
        <begin position="91"/>
        <end position="100"/>
    </location>
</feature>
<keyword evidence="1" id="KW-0175">Coiled coil</keyword>
<feature type="compositionally biased region" description="Polar residues" evidence="2">
    <location>
        <begin position="590"/>
        <end position="610"/>
    </location>
</feature>
<feature type="region of interest" description="Disordered" evidence="2">
    <location>
        <begin position="1164"/>
        <end position="1183"/>
    </location>
</feature>
<feature type="compositionally biased region" description="Low complexity" evidence="2">
    <location>
        <begin position="611"/>
        <end position="634"/>
    </location>
</feature>